<organism evidence="2 3">
    <name type="scientific">Actinokineospora globicatena</name>
    <dbReference type="NCBI Taxonomy" id="103729"/>
    <lineage>
        <taxon>Bacteria</taxon>
        <taxon>Bacillati</taxon>
        <taxon>Actinomycetota</taxon>
        <taxon>Actinomycetes</taxon>
        <taxon>Pseudonocardiales</taxon>
        <taxon>Pseudonocardiaceae</taxon>
        <taxon>Actinokineospora</taxon>
    </lineage>
</organism>
<name>A0A9W6QV54_9PSEU</name>
<dbReference type="Proteomes" id="UP001165042">
    <property type="component" value="Unassembled WGS sequence"/>
</dbReference>
<reference evidence="2" key="1">
    <citation type="submission" date="2023-02" db="EMBL/GenBank/DDBJ databases">
        <title>Actinokineospora globicatena NBRC 15670.</title>
        <authorList>
            <person name="Ichikawa N."/>
            <person name="Sato H."/>
            <person name="Tonouchi N."/>
        </authorList>
    </citation>
    <scope>NUCLEOTIDE SEQUENCE</scope>
    <source>
        <strain evidence="2">NBRC 15670</strain>
    </source>
</reference>
<feature type="region of interest" description="Disordered" evidence="1">
    <location>
        <begin position="191"/>
        <end position="216"/>
    </location>
</feature>
<comment type="caution">
    <text evidence="2">The sequence shown here is derived from an EMBL/GenBank/DDBJ whole genome shotgun (WGS) entry which is preliminary data.</text>
</comment>
<evidence type="ECO:0000313" key="2">
    <source>
        <dbReference type="EMBL" id="GLW95668.1"/>
    </source>
</evidence>
<proteinExistence type="predicted"/>
<keyword evidence="3" id="KW-1185">Reference proteome</keyword>
<dbReference type="AlphaFoldDB" id="A0A9W6QV54"/>
<sequence length="216" mass="24695">MARLAVPRADLVRPGDGRVLRVRVLLALLRYGAGEVLHRRRELLHRLLLRVVLRRRLLRDRLLRRALVLDRRPRLLVLDRRDLRLDRLLRGLVLVRRGLLALLLRGLARVGARRVGHDLRFVRVRLLGDRGRLLDRDPGGHRLGTGGRRVRAAGGRQVQRGRVDGLLERRRLLRSGEVRLRELGIRTEVGRAGTGFPGHHRRPPGHLGLVMASSHP</sequence>
<protein>
    <submittedName>
        <fullName evidence="2">Uncharacterized protein</fullName>
    </submittedName>
</protein>
<gene>
    <name evidence="2" type="ORF">Aglo03_64840</name>
</gene>
<dbReference type="EMBL" id="BSSD01000015">
    <property type="protein sequence ID" value="GLW95668.1"/>
    <property type="molecule type" value="Genomic_DNA"/>
</dbReference>
<accession>A0A9W6QV54</accession>
<evidence type="ECO:0000256" key="1">
    <source>
        <dbReference type="SAM" id="MobiDB-lite"/>
    </source>
</evidence>
<evidence type="ECO:0000313" key="3">
    <source>
        <dbReference type="Proteomes" id="UP001165042"/>
    </source>
</evidence>